<gene>
    <name evidence="2" type="ORF">E1B25_02190</name>
</gene>
<accession>A0A4R5F0U4</accession>
<evidence type="ECO:0000256" key="1">
    <source>
        <dbReference type="SAM" id="MobiDB-lite"/>
    </source>
</evidence>
<dbReference type="AlphaFoldDB" id="A0A4R5F0U4"/>
<dbReference type="Proteomes" id="UP000294662">
    <property type="component" value="Unassembled WGS sequence"/>
</dbReference>
<keyword evidence="2" id="KW-0808">Transferase</keyword>
<dbReference type="Pfam" id="PF20044">
    <property type="entry name" value="DUF6446"/>
    <property type="match status" value="1"/>
</dbReference>
<organism evidence="2 3">
    <name type="scientific">Antarcticimicrobium sediminis</name>
    <dbReference type="NCBI Taxonomy" id="2546227"/>
    <lineage>
        <taxon>Bacteria</taxon>
        <taxon>Pseudomonadati</taxon>
        <taxon>Pseudomonadota</taxon>
        <taxon>Alphaproteobacteria</taxon>
        <taxon>Rhodobacterales</taxon>
        <taxon>Paracoccaceae</taxon>
        <taxon>Antarcticimicrobium</taxon>
    </lineage>
</organism>
<keyword evidence="3" id="KW-1185">Reference proteome</keyword>
<comment type="caution">
    <text evidence="2">The sequence shown here is derived from an EMBL/GenBank/DDBJ whole genome shotgun (WGS) entry which is preliminary data.</text>
</comment>
<reference evidence="2 3" key="1">
    <citation type="submission" date="2019-03" db="EMBL/GenBank/DDBJ databases">
        <authorList>
            <person name="Zhang S."/>
        </authorList>
    </citation>
    <scope>NUCLEOTIDE SEQUENCE [LARGE SCALE GENOMIC DNA]</scope>
    <source>
        <strain evidence="2 3">S4J41</strain>
    </source>
</reference>
<keyword evidence="2" id="KW-0418">Kinase</keyword>
<protein>
    <submittedName>
        <fullName evidence="2">Histidine kinase</fullName>
    </submittedName>
</protein>
<dbReference type="RefSeq" id="WP_132827034.1">
    <property type="nucleotide sequence ID" value="NZ_SMFP01000001.1"/>
</dbReference>
<evidence type="ECO:0000313" key="2">
    <source>
        <dbReference type="EMBL" id="TDE41044.1"/>
    </source>
</evidence>
<name>A0A4R5F0U4_9RHOB</name>
<proteinExistence type="predicted"/>
<sequence length="181" mass="19388">MNGKLVASLILLIALVAGGAIYYLQMYGYYDRVIPTPGQDVQLVARNSDVSEPIAYTDFQAIDANSSPIRYRACFTTDLSADTLAATYVERQGGEPRVAPGWFDCFDAKAIGAGIEAGTIRVFLSRKNIDYGVDRVVGISSDGHGWAWHELNDCGDKNYDGTPVGEECPSRPQPGSTGAGG</sequence>
<feature type="region of interest" description="Disordered" evidence="1">
    <location>
        <begin position="162"/>
        <end position="181"/>
    </location>
</feature>
<dbReference type="InterPro" id="IPR045616">
    <property type="entry name" value="DUF6446"/>
</dbReference>
<dbReference type="OrthoDB" id="7819947at2"/>
<dbReference type="EMBL" id="SMFP01000001">
    <property type="protein sequence ID" value="TDE41044.1"/>
    <property type="molecule type" value="Genomic_DNA"/>
</dbReference>
<dbReference type="GO" id="GO:0016301">
    <property type="term" value="F:kinase activity"/>
    <property type="evidence" value="ECO:0007669"/>
    <property type="project" value="UniProtKB-KW"/>
</dbReference>
<evidence type="ECO:0000313" key="3">
    <source>
        <dbReference type="Proteomes" id="UP000294662"/>
    </source>
</evidence>